<feature type="transmembrane region" description="Helical" evidence="7">
    <location>
        <begin position="21"/>
        <end position="41"/>
    </location>
</feature>
<keyword evidence="2" id="KW-1003">Cell membrane</keyword>
<dbReference type="InterPro" id="IPR025857">
    <property type="entry name" value="MacB_PCD"/>
</dbReference>
<evidence type="ECO:0000313" key="10">
    <source>
        <dbReference type="EMBL" id="GAA5170225.1"/>
    </source>
</evidence>
<evidence type="ECO:0000256" key="3">
    <source>
        <dbReference type="ARBA" id="ARBA00022692"/>
    </source>
</evidence>
<feature type="transmembrane region" description="Helical" evidence="7">
    <location>
        <begin position="365"/>
        <end position="388"/>
    </location>
</feature>
<comment type="caution">
    <text evidence="10">The sequence shown here is derived from an EMBL/GenBank/DDBJ whole genome shotgun (WGS) entry which is preliminary data.</text>
</comment>
<dbReference type="Pfam" id="PF02687">
    <property type="entry name" value="FtsX"/>
    <property type="match status" value="1"/>
</dbReference>
<accession>A0ABP9R179</accession>
<evidence type="ECO:0000256" key="5">
    <source>
        <dbReference type="ARBA" id="ARBA00023136"/>
    </source>
</evidence>
<gene>
    <name evidence="10" type="ORF">GCM10023321_67080</name>
</gene>
<feature type="domain" description="ABC3 transporter permease C-terminal" evidence="8">
    <location>
        <begin position="276"/>
        <end position="395"/>
    </location>
</feature>
<dbReference type="InterPro" id="IPR003838">
    <property type="entry name" value="ABC3_permease_C"/>
</dbReference>
<dbReference type="Pfam" id="PF12704">
    <property type="entry name" value="MacB_PCD"/>
    <property type="match status" value="1"/>
</dbReference>
<evidence type="ECO:0000259" key="8">
    <source>
        <dbReference type="Pfam" id="PF02687"/>
    </source>
</evidence>
<dbReference type="InterPro" id="IPR050250">
    <property type="entry name" value="Macrolide_Exporter_MacB"/>
</dbReference>
<evidence type="ECO:0000256" key="6">
    <source>
        <dbReference type="ARBA" id="ARBA00038076"/>
    </source>
</evidence>
<feature type="transmembrane region" description="Helical" evidence="7">
    <location>
        <begin position="321"/>
        <end position="345"/>
    </location>
</feature>
<keyword evidence="11" id="KW-1185">Reference proteome</keyword>
<protein>
    <submittedName>
        <fullName evidence="10">ABC transporter permease</fullName>
    </submittedName>
</protein>
<dbReference type="PANTHER" id="PTHR30572:SF4">
    <property type="entry name" value="ABC TRANSPORTER PERMEASE YTRF"/>
    <property type="match status" value="1"/>
</dbReference>
<evidence type="ECO:0000256" key="7">
    <source>
        <dbReference type="SAM" id="Phobius"/>
    </source>
</evidence>
<feature type="transmembrane region" description="Helical" evidence="7">
    <location>
        <begin position="266"/>
        <end position="290"/>
    </location>
</feature>
<organism evidence="10 11">
    <name type="scientific">Pseudonocardia eucalypti</name>
    <dbReference type="NCBI Taxonomy" id="648755"/>
    <lineage>
        <taxon>Bacteria</taxon>
        <taxon>Bacillati</taxon>
        <taxon>Actinomycetota</taxon>
        <taxon>Actinomycetes</taxon>
        <taxon>Pseudonocardiales</taxon>
        <taxon>Pseudonocardiaceae</taxon>
        <taxon>Pseudonocardia</taxon>
    </lineage>
</organism>
<evidence type="ECO:0000256" key="4">
    <source>
        <dbReference type="ARBA" id="ARBA00022989"/>
    </source>
</evidence>
<dbReference type="PANTHER" id="PTHR30572">
    <property type="entry name" value="MEMBRANE COMPONENT OF TRANSPORTER-RELATED"/>
    <property type="match status" value="1"/>
</dbReference>
<comment type="subcellular location">
    <subcellularLocation>
        <location evidence="1">Cell membrane</location>
        <topology evidence="1">Multi-pass membrane protein</topology>
    </subcellularLocation>
</comment>
<dbReference type="EMBL" id="BAABJP010000043">
    <property type="protein sequence ID" value="GAA5170225.1"/>
    <property type="molecule type" value="Genomic_DNA"/>
</dbReference>
<keyword evidence="3 7" id="KW-0812">Transmembrane</keyword>
<evidence type="ECO:0000256" key="1">
    <source>
        <dbReference type="ARBA" id="ARBA00004651"/>
    </source>
</evidence>
<feature type="domain" description="MacB-like periplasmic core" evidence="9">
    <location>
        <begin position="21"/>
        <end position="235"/>
    </location>
</feature>
<sequence>MRFREALSDAIQCMSAARLRTGLTLLGIIAGVMGVIVLAGFSHGTSNAFYERLAPMSGALSIAKKSTPGQQGGGPVMPLTEGDAAALADPEAAKNYHSVTAYRTGSAVLRDGEKEWTLGIVGVNGPYLMAENRTMQSGRMFTEQEERDRAKVIAVSTDVVEYFFNKDDNAAINSYIRIGRIPMKIVGVFKESGDDVVMPLSTARPLMAGNDMLNTIKMIASSPEQWDQAETDIKKVLDERHGIPKSKQRDYSISDMPTLVERVKHLMNVLAIAITVLAGICLLVGAVGIANMMLITVAHRTNEIGVRRAVGARRGAILKQFMLESTIIAGIGGIFGAIFGVAAVLISQRLLPRYLPDFPTPELSIPATIVAFGVSLLIGLVAGSYPALRACRLKPIDALRY</sequence>
<keyword evidence="5 7" id="KW-0472">Membrane</keyword>
<name>A0ABP9R179_9PSEU</name>
<evidence type="ECO:0000313" key="11">
    <source>
        <dbReference type="Proteomes" id="UP001428817"/>
    </source>
</evidence>
<evidence type="ECO:0000256" key="2">
    <source>
        <dbReference type="ARBA" id="ARBA00022475"/>
    </source>
</evidence>
<comment type="similarity">
    <text evidence="6">Belongs to the ABC-4 integral membrane protein family.</text>
</comment>
<keyword evidence="4 7" id="KW-1133">Transmembrane helix</keyword>
<evidence type="ECO:0000259" key="9">
    <source>
        <dbReference type="Pfam" id="PF12704"/>
    </source>
</evidence>
<proteinExistence type="inferred from homology"/>
<reference evidence="11" key="1">
    <citation type="journal article" date="2019" name="Int. J. Syst. Evol. Microbiol.">
        <title>The Global Catalogue of Microorganisms (GCM) 10K type strain sequencing project: providing services to taxonomists for standard genome sequencing and annotation.</title>
        <authorList>
            <consortium name="The Broad Institute Genomics Platform"/>
            <consortium name="The Broad Institute Genome Sequencing Center for Infectious Disease"/>
            <person name="Wu L."/>
            <person name="Ma J."/>
        </authorList>
    </citation>
    <scope>NUCLEOTIDE SEQUENCE [LARGE SCALE GENOMIC DNA]</scope>
    <source>
        <strain evidence="11">JCM 18303</strain>
    </source>
</reference>
<dbReference type="Proteomes" id="UP001428817">
    <property type="component" value="Unassembled WGS sequence"/>
</dbReference>